<reference evidence="2 3" key="1">
    <citation type="submission" date="2018-06" db="EMBL/GenBank/DDBJ databases">
        <authorList>
            <consortium name="Pathogen Informatics"/>
            <person name="Doyle S."/>
        </authorList>
    </citation>
    <scope>NUCLEOTIDE SEQUENCE [LARGE SCALE GENOMIC DNA]</scope>
    <source>
        <strain evidence="2 3">NCTC10359</strain>
    </source>
</reference>
<dbReference type="Proteomes" id="UP000254437">
    <property type="component" value="Unassembled WGS sequence"/>
</dbReference>
<dbReference type="EMBL" id="UGQU01000001">
    <property type="protein sequence ID" value="STZ55864.1"/>
    <property type="molecule type" value="Genomic_DNA"/>
</dbReference>
<dbReference type="PANTHER" id="PTHR36173">
    <property type="entry name" value="RIBONUCLEASE VAPC16-RELATED"/>
    <property type="match status" value="1"/>
</dbReference>
<dbReference type="RefSeq" id="WP_115005128.1">
    <property type="nucleotide sequence ID" value="NZ_UGQU01000001.1"/>
</dbReference>
<dbReference type="CDD" id="cd09872">
    <property type="entry name" value="PIN_Sll0205-like"/>
    <property type="match status" value="1"/>
</dbReference>
<evidence type="ECO:0000259" key="1">
    <source>
        <dbReference type="Pfam" id="PF01850"/>
    </source>
</evidence>
<proteinExistence type="predicted"/>
<dbReference type="InterPro" id="IPR029060">
    <property type="entry name" value="PIN-like_dom_sf"/>
</dbReference>
<dbReference type="InterPro" id="IPR052919">
    <property type="entry name" value="TA_system_RNase"/>
</dbReference>
<feature type="domain" description="PIN" evidence="1">
    <location>
        <begin position="4"/>
        <end position="123"/>
    </location>
</feature>
<evidence type="ECO:0000313" key="2">
    <source>
        <dbReference type="EMBL" id="STZ55864.1"/>
    </source>
</evidence>
<gene>
    <name evidence="2" type="ORF">NCTC10359_00463</name>
</gene>
<dbReference type="InterPro" id="IPR041705">
    <property type="entry name" value="PIN_Sll0205"/>
</dbReference>
<dbReference type="SUPFAM" id="SSF88723">
    <property type="entry name" value="PIN domain-like"/>
    <property type="match status" value="1"/>
</dbReference>
<dbReference type="AlphaFoldDB" id="A0A378T645"/>
<name>A0A378T645_MORLA</name>
<accession>A0A378T645</accession>
<dbReference type="Pfam" id="PF01850">
    <property type="entry name" value="PIN"/>
    <property type="match status" value="1"/>
</dbReference>
<dbReference type="Gene3D" id="3.40.50.1010">
    <property type="entry name" value="5'-nuclease"/>
    <property type="match status" value="1"/>
</dbReference>
<protein>
    <submittedName>
        <fullName evidence="2">PIN domain</fullName>
    </submittedName>
</protein>
<organism evidence="2 3">
    <name type="scientific">Moraxella lacunata</name>
    <dbReference type="NCBI Taxonomy" id="477"/>
    <lineage>
        <taxon>Bacteria</taxon>
        <taxon>Pseudomonadati</taxon>
        <taxon>Pseudomonadota</taxon>
        <taxon>Gammaproteobacteria</taxon>
        <taxon>Moraxellales</taxon>
        <taxon>Moraxellaceae</taxon>
        <taxon>Moraxella</taxon>
    </lineage>
</organism>
<sequence>MAKYLLDTHILIWANQDRGKLSQNLINILSDNRHEFFISMASIWEMQLKIQNKKLDIVPSLGCVLYEIELKNLYTILPIKKEYIQNLEFLPFYHKDPFDRMLVSQAMLEGLTILTVDEHIMKYRIKVEN</sequence>
<dbReference type="PANTHER" id="PTHR36173:SF2">
    <property type="entry name" value="RIBONUCLEASE VAPC16"/>
    <property type="match status" value="1"/>
</dbReference>
<dbReference type="InterPro" id="IPR002716">
    <property type="entry name" value="PIN_dom"/>
</dbReference>
<evidence type="ECO:0000313" key="3">
    <source>
        <dbReference type="Proteomes" id="UP000254437"/>
    </source>
</evidence>